<name>A0ABP8UZ12_9GAMM</name>
<dbReference type="Gene3D" id="3.40.190.290">
    <property type="match status" value="1"/>
</dbReference>
<dbReference type="SUPFAM" id="SSF46785">
    <property type="entry name" value="Winged helix' DNA-binding domain"/>
    <property type="match status" value="1"/>
</dbReference>
<dbReference type="Gene3D" id="1.10.10.10">
    <property type="entry name" value="Winged helix-like DNA-binding domain superfamily/Winged helix DNA-binding domain"/>
    <property type="match status" value="1"/>
</dbReference>
<keyword evidence="3" id="KW-0238">DNA-binding</keyword>
<evidence type="ECO:0000313" key="6">
    <source>
        <dbReference type="EMBL" id="GAA4649188.1"/>
    </source>
</evidence>
<dbReference type="PANTHER" id="PTHR30537:SF5">
    <property type="entry name" value="HTH-TYPE TRANSCRIPTIONAL ACTIVATOR TTDR-RELATED"/>
    <property type="match status" value="1"/>
</dbReference>
<keyword evidence="7" id="KW-1185">Reference proteome</keyword>
<dbReference type="Pfam" id="PF03466">
    <property type="entry name" value="LysR_substrate"/>
    <property type="match status" value="1"/>
</dbReference>
<dbReference type="InterPro" id="IPR005119">
    <property type="entry name" value="LysR_subst-bd"/>
</dbReference>
<proteinExistence type="inferred from homology"/>
<comment type="caution">
    <text evidence="6">The sequence shown here is derived from an EMBL/GenBank/DDBJ whole genome shotgun (WGS) entry which is preliminary data.</text>
</comment>
<dbReference type="InterPro" id="IPR036390">
    <property type="entry name" value="WH_DNA-bd_sf"/>
</dbReference>
<dbReference type="PANTHER" id="PTHR30537">
    <property type="entry name" value="HTH-TYPE TRANSCRIPTIONAL REGULATOR"/>
    <property type="match status" value="1"/>
</dbReference>
<dbReference type="Pfam" id="PF00126">
    <property type="entry name" value="HTH_1"/>
    <property type="match status" value="1"/>
</dbReference>
<evidence type="ECO:0000313" key="7">
    <source>
        <dbReference type="Proteomes" id="UP001500604"/>
    </source>
</evidence>
<dbReference type="InterPro" id="IPR036388">
    <property type="entry name" value="WH-like_DNA-bd_sf"/>
</dbReference>
<feature type="domain" description="HTH lysR-type" evidence="5">
    <location>
        <begin position="1"/>
        <end position="59"/>
    </location>
</feature>
<reference evidence="7" key="1">
    <citation type="journal article" date="2019" name="Int. J. Syst. Evol. Microbiol.">
        <title>The Global Catalogue of Microorganisms (GCM) 10K type strain sequencing project: providing services to taxonomists for standard genome sequencing and annotation.</title>
        <authorList>
            <consortium name="The Broad Institute Genomics Platform"/>
            <consortium name="The Broad Institute Genome Sequencing Center for Infectious Disease"/>
            <person name="Wu L."/>
            <person name="Ma J."/>
        </authorList>
    </citation>
    <scope>NUCLEOTIDE SEQUENCE [LARGE SCALE GENOMIC DNA]</scope>
    <source>
        <strain evidence="7">JCM 17805</strain>
    </source>
</reference>
<dbReference type="PROSITE" id="PS50931">
    <property type="entry name" value="HTH_LYSR"/>
    <property type="match status" value="1"/>
</dbReference>
<gene>
    <name evidence="6" type="ORF">GCM10023116_14620</name>
</gene>
<dbReference type="InterPro" id="IPR000847">
    <property type="entry name" value="LysR_HTH_N"/>
</dbReference>
<dbReference type="InterPro" id="IPR058163">
    <property type="entry name" value="LysR-type_TF_proteobact-type"/>
</dbReference>
<dbReference type="EMBL" id="BAABFL010000124">
    <property type="protein sequence ID" value="GAA4649188.1"/>
    <property type="molecule type" value="Genomic_DNA"/>
</dbReference>
<comment type="similarity">
    <text evidence="1">Belongs to the LysR transcriptional regulatory family.</text>
</comment>
<evidence type="ECO:0000256" key="4">
    <source>
        <dbReference type="ARBA" id="ARBA00023163"/>
    </source>
</evidence>
<keyword evidence="4" id="KW-0804">Transcription</keyword>
<dbReference type="RefSeq" id="WP_345194956.1">
    <property type="nucleotide sequence ID" value="NZ_BAABFL010000124.1"/>
</dbReference>
<protein>
    <submittedName>
        <fullName evidence="6">LysR family transcriptional regulator</fullName>
    </submittedName>
</protein>
<dbReference type="Proteomes" id="UP001500604">
    <property type="component" value="Unassembled WGS sequence"/>
</dbReference>
<evidence type="ECO:0000256" key="1">
    <source>
        <dbReference type="ARBA" id="ARBA00009437"/>
    </source>
</evidence>
<keyword evidence="2" id="KW-0805">Transcription regulation</keyword>
<sequence>MAQIDDMALFVQVVQSDGLAAAGRKLGLSPASMTARVNKLEQRYQVRLLSRNTRSIALTEQGQRFYQGCLRILEEMSAIEASLKGEGSLLAGSLRITAASDFGRHYVAPALAEFVRRHPAVNPCLYLTDGLSKLVEDGLDLAIRFGNLPDSNLIAKPLMENRRVLCAAPEYIAQYGLPEKPDDLLKHRCLVMERMGQPLNEWYFHDETDFSLKVQPAMVCSDGAMIRQWVLEGCGIALKSYIDVMRDIKMGKLIPVLEGKVRGFSPNDTDTIGLQIIYPSRKYQPRQVKAFIEYLEEWLKKAL</sequence>
<accession>A0ABP8UZ12</accession>
<dbReference type="CDD" id="cd08422">
    <property type="entry name" value="PBP2_CrgA_like"/>
    <property type="match status" value="1"/>
</dbReference>
<evidence type="ECO:0000256" key="2">
    <source>
        <dbReference type="ARBA" id="ARBA00023015"/>
    </source>
</evidence>
<dbReference type="SUPFAM" id="SSF53850">
    <property type="entry name" value="Periplasmic binding protein-like II"/>
    <property type="match status" value="1"/>
</dbReference>
<organism evidence="6 7">
    <name type="scientific">Kistimonas scapharcae</name>
    <dbReference type="NCBI Taxonomy" id="1036133"/>
    <lineage>
        <taxon>Bacteria</taxon>
        <taxon>Pseudomonadati</taxon>
        <taxon>Pseudomonadota</taxon>
        <taxon>Gammaproteobacteria</taxon>
        <taxon>Oceanospirillales</taxon>
        <taxon>Endozoicomonadaceae</taxon>
        <taxon>Kistimonas</taxon>
    </lineage>
</organism>
<evidence type="ECO:0000256" key="3">
    <source>
        <dbReference type="ARBA" id="ARBA00023125"/>
    </source>
</evidence>
<evidence type="ECO:0000259" key="5">
    <source>
        <dbReference type="PROSITE" id="PS50931"/>
    </source>
</evidence>